<dbReference type="AlphaFoldDB" id="A0A5N6JSH2"/>
<sequence>MFAEPGSSLATSAAESVLTSVSASTTPPISQTSLIPATTSASSPTATNTPSSSSSPSKTSTIVGAAVGIPLGIATAATLFLLYRERKKRTNSDASGFGMKKLDDSGSDGFGGMAPPHESPTDEHYAPNAPGESMKGYGELGVRDPHYELGPGVRTFELGNR</sequence>
<evidence type="ECO:0000256" key="1">
    <source>
        <dbReference type="SAM" id="MobiDB-lite"/>
    </source>
</evidence>
<feature type="transmembrane region" description="Helical" evidence="2">
    <location>
        <begin position="62"/>
        <end position="83"/>
    </location>
</feature>
<dbReference type="EMBL" id="VIGI01000015">
    <property type="protein sequence ID" value="KAB8291231.1"/>
    <property type="molecule type" value="Genomic_DNA"/>
</dbReference>
<feature type="region of interest" description="Disordered" evidence="1">
    <location>
        <begin position="1"/>
        <end position="60"/>
    </location>
</feature>
<proteinExistence type="predicted"/>
<evidence type="ECO:0000313" key="3">
    <source>
        <dbReference type="EMBL" id="KAB8291231.1"/>
    </source>
</evidence>
<keyword evidence="2" id="KW-0812">Transmembrane</keyword>
<evidence type="ECO:0000256" key="2">
    <source>
        <dbReference type="SAM" id="Phobius"/>
    </source>
</evidence>
<protein>
    <recommendedName>
        <fullName evidence="5">Mid2 domain-containing protein</fullName>
    </recommendedName>
</protein>
<name>A0A5N6JSH2_MONLA</name>
<keyword evidence="2" id="KW-1133">Transmembrane helix</keyword>
<feature type="region of interest" description="Disordered" evidence="1">
    <location>
        <begin position="92"/>
        <end position="161"/>
    </location>
</feature>
<accession>A0A5N6JSH2</accession>
<comment type="caution">
    <text evidence="3">The sequence shown here is derived from an EMBL/GenBank/DDBJ whole genome shotgun (WGS) entry which is preliminary data.</text>
</comment>
<evidence type="ECO:0008006" key="5">
    <source>
        <dbReference type="Google" id="ProtNLM"/>
    </source>
</evidence>
<keyword evidence="4" id="KW-1185">Reference proteome</keyword>
<feature type="compositionally biased region" description="Low complexity" evidence="1">
    <location>
        <begin position="32"/>
        <end position="60"/>
    </location>
</feature>
<keyword evidence="2" id="KW-0472">Membrane</keyword>
<dbReference type="Proteomes" id="UP000326757">
    <property type="component" value="Unassembled WGS sequence"/>
</dbReference>
<feature type="compositionally biased region" description="Polar residues" evidence="1">
    <location>
        <begin position="8"/>
        <end position="31"/>
    </location>
</feature>
<gene>
    <name evidence="3" type="ORF">EYC80_009918</name>
</gene>
<organism evidence="3 4">
    <name type="scientific">Monilinia laxa</name>
    <name type="common">Brown rot fungus</name>
    <name type="synonym">Sclerotinia laxa</name>
    <dbReference type="NCBI Taxonomy" id="61186"/>
    <lineage>
        <taxon>Eukaryota</taxon>
        <taxon>Fungi</taxon>
        <taxon>Dikarya</taxon>
        <taxon>Ascomycota</taxon>
        <taxon>Pezizomycotina</taxon>
        <taxon>Leotiomycetes</taxon>
        <taxon>Helotiales</taxon>
        <taxon>Sclerotiniaceae</taxon>
        <taxon>Monilinia</taxon>
    </lineage>
</organism>
<evidence type="ECO:0000313" key="4">
    <source>
        <dbReference type="Proteomes" id="UP000326757"/>
    </source>
</evidence>
<reference evidence="3 4" key="1">
    <citation type="submission" date="2019-06" db="EMBL/GenBank/DDBJ databases">
        <title>Genome Sequence of the Brown Rot Fungal Pathogen Monilinia laxa.</title>
        <authorList>
            <person name="De Miccolis Angelini R.M."/>
            <person name="Landi L."/>
            <person name="Abate D."/>
            <person name="Pollastro S."/>
            <person name="Romanazzi G."/>
            <person name="Faretra F."/>
        </authorList>
    </citation>
    <scope>NUCLEOTIDE SEQUENCE [LARGE SCALE GENOMIC DNA]</scope>
    <source>
        <strain evidence="3 4">Mlax316</strain>
    </source>
</reference>